<evidence type="ECO:0000313" key="1">
    <source>
        <dbReference type="EMBL" id="OAG78050.1"/>
    </source>
</evidence>
<comment type="caution">
    <text evidence="1">The sequence shown here is derived from an EMBL/GenBank/DDBJ whole genome shotgun (WGS) entry which is preliminary data.</text>
</comment>
<gene>
    <name evidence="1" type="ORF">Amal_00666</name>
</gene>
<dbReference type="EMBL" id="LVHD01000008">
    <property type="protein sequence ID" value="OAG78050.1"/>
    <property type="molecule type" value="Genomic_DNA"/>
</dbReference>
<dbReference type="eggNOG" id="COG5301">
    <property type="taxonomic scope" value="Bacteria"/>
</dbReference>
<proteinExistence type="predicted"/>
<organism evidence="1 2">
    <name type="scientific">Acetobacter malorum</name>
    <dbReference type="NCBI Taxonomy" id="178901"/>
    <lineage>
        <taxon>Bacteria</taxon>
        <taxon>Pseudomonadati</taxon>
        <taxon>Pseudomonadota</taxon>
        <taxon>Alphaproteobacteria</taxon>
        <taxon>Acetobacterales</taxon>
        <taxon>Acetobacteraceae</taxon>
        <taxon>Acetobacter</taxon>
    </lineage>
</organism>
<sequence length="349" mass="36872">MPYDTNGNYSLPSIYYAISGTTINPSQHNTPLEDVQAALNRTLLRDGSAPMTGTLNANGNKITGLADGTANGDVVTYGQLQKYLSLSATTLQTVSGPVAVKGTLYTSSNNQTGTLFYGGAVGSRIDGYLINNPAVPSTLGQTYLFDWWMEVNPGILTYGVLRALTWLGERRWTFDENGAITSSVKGPVAWQSDIAGLQTALAGKQNSGDYATNTALNNGLSGKQNTGDYATNTALQNGLAGKQDAGNFVPVDTYNSDFGTADGRVINLAYGHRIQAFQATVGNGTTAGTWITFPVAFSGTPVFYQANSNGNGDDATDTDYWCYGVTATGMFVRPRNHSGSSNIIVIGPK</sequence>
<protein>
    <submittedName>
        <fullName evidence="1">Microcystin-dependent protein-like protein</fullName>
    </submittedName>
</protein>
<dbReference type="STRING" id="178901.AmDm5_0729"/>
<evidence type="ECO:0000313" key="2">
    <source>
        <dbReference type="Proteomes" id="UP000077349"/>
    </source>
</evidence>
<dbReference type="PATRIC" id="fig|178901.10.peg.716"/>
<dbReference type="Proteomes" id="UP000077349">
    <property type="component" value="Unassembled WGS sequence"/>
</dbReference>
<dbReference type="eggNOG" id="COG4675">
    <property type="taxonomic scope" value="Bacteria"/>
</dbReference>
<name>A0A087PTS8_9PROT</name>
<accession>A0A087PTS8</accession>
<reference evidence="1 2" key="1">
    <citation type="submission" date="2016-03" db="EMBL/GenBank/DDBJ databases">
        <title>Draft genome sequence of Acetobacter malorum CECT 7742, a strain isolated from strawberry vinegar.</title>
        <authorList>
            <person name="Sainz F."/>
            <person name="Mas A."/>
            <person name="Torija M.J."/>
        </authorList>
    </citation>
    <scope>NUCLEOTIDE SEQUENCE [LARGE SCALE GENOMIC DNA]</scope>
    <source>
        <strain evidence="1 2">CECT 7742</strain>
    </source>
</reference>
<dbReference type="AlphaFoldDB" id="A0A087PTS8"/>